<feature type="region of interest" description="Disordered" evidence="1">
    <location>
        <begin position="1"/>
        <end position="28"/>
    </location>
</feature>
<protein>
    <submittedName>
        <fullName evidence="2">Plasmid replication initiator</fullName>
    </submittedName>
</protein>
<dbReference type="AlphaFoldDB" id="G2I8H4"/>
<organism evidence="2 3">
    <name type="scientific">Komagataeibacter medellinensis (strain NBRC 3288 / BCRC 11682 / LMG 1693 / Kondo 51)</name>
    <name type="common">Gluconacetobacter medellinensis</name>
    <dbReference type="NCBI Taxonomy" id="634177"/>
    <lineage>
        <taxon>Bacteria</taxon>
        <taxon>Pseudomonadati</taxon>
        <taxon>Pseudomonadota</taxon>
        <taxon>Alphaproteobacteria</taxon>
        <taxon>Acetobacterales</taxon>
        <taxon>Acetobacteraceae</taxon>
        <taxon>Komagataeibacter</taxon>
    </lineage>
</organism>
<reference evidence="2 3" key="1">
    <citation type="journal article" date="2011" name="J. Bacteriol.">
        <title>Complete genome sequence of NBRC 3288, a unique cellulose-nonproducing strain of Gluconacetobacter xylinus isolated from vinegar.</title>
        <authorList>
            <person name="Ogino H."/>
            <person name="Azuma Y."/>
            <person name="Hosoyama A."/>
            <person name="Nakazawa H."/>
            <person name="Matsutani M."/>
            <person name="Hasegawa A."/>
            <person name="Otsuyama K."/>
            <person name="Matsushita K."/>
            <person name="Fujita N."/>
            <person name="Shirai M."/>
        </authorList>
    </citation>
    <scope>NUCLEOTIDE SEQUENCE [LARGE SCALE GENOMIC DNA]</scope>
    <source>
        <strain evidence="3">NBRC 3288 / BCRC 11682 / LMG 1693</strain>
        <plasmid evidence="2 3">pGXY020</plasmid>
    </source>
</reference>
<dbReference type="EMBL" id="AP012161">
    <property type="protein sequence ID" value="BAK85224.1"/>
    <property type="molecule type" value="Genomic_DNA"/>
</dbReference>
<sequence length="314" mass="35482">MLNNVAGKRGIGRMSKRKSPPEQSELVLSPTTARVIQLSAEIQATPPDDIEFMHTVLCQVGLPRKRTKETRFERNNGKASLLITAGEMYNDGHWEKLFVPYGTKPRLALFHISTEAIRTKSRTVAVGRTISEFMKRLNISQNGPSREAFRAQMNALCACEMKLGYGSRNLNARPVDEFDAWTKNLAKDSTIELSEKFWHELKENAVPLDPRALEGLQHSALALDIYTWLAHRLHRVRGSGERLTWSNLRLQFGQEYTDDKNFKKAFLIALRQVSAVYPDAKLEQVRTGLRLIASPPPVPRQTVVSFQKVIGSEA</sequence>
<dbReference type="Pfam" id="PF04796">
    <property type="entry name" value="RepA_C"/>
    <property type="match status" value="1"/>
</dbReference>
<name>G2I8H4_KOMMN</name>
<geneLocation type="plasmid" evidence="2 3">
    <name>pGXY020</name>
</geneLocation>
<accession>G2I8H4</accession>
<evidence type="ECO:0000256" key="1">
    <source>
        <dbReference type="SAM" id="MobiDB-lite"/>
    </source>
</evidence>
<proteinExistence type="predicted"/>
<dbReference type="HOGENOM" id="CLU_051492_1_0_5"/>
<dbReference type="InterPro" id="IPR006881">
    <property type="entry name" value="RepA_C"/>
</dbReference>
<evidence type="ECO:0000313" key="2">
    <source>
        <dbReference type="EMBL" id="BAK85224.1"/>
    </source>
</evidence>
<evidence type="ECO:0000313" key="3">
    <source>
        <dbReference type="Proteomes" id="UP000009044"/>
    </source>
</evidence>
<keyword evidence="2" id="KW-0614">Plasmid</keyword>
<dbReference type="Proteomes" id="UP000009044">
    <property type="component" value="Plasmid pGXY020"/>
</dbReference>
<dbReference type="eggNOG" id="ENOG502ZB3T">
    <property type="taxonomic scope" value="Bacteria"/>
</dbReference>
<gene>
    <name evidence="2" type="ordered locus">GLX_30630</name>
</gene>
<dbReference type="KEGG" id="gxy:GLX_30630"/>